<proteinExistence type="predicted"/>
<reference evidence="2 5" key="3">
    <citation type="submission" date="2023-07" db="EMBL/GenBank/DDBJ databases">
        <title>Genome content predicts the carbon catabolic preferences of heterotrophic bacteria.</title>
        <authorList>
            <person name="Gralka M."/>
        </authorList>
    </citation>
    <scope>NUCLEOTIDE SEQUENCE [LARGE SCALE GENOMIC DNA]</scope>
    <source>
        <strain evidence="2 5">4G03</strain>
    </source>
</reference>
<comment type="caution">
    <text evidence="3">The sequence shown here is derived from an EMBL/GenBank/DDBJ whole genome shotgun (WGS) entry which is preliminary data.</text>
</comment>
<dbReference type="EMBL" id="PDUU01000003">
    <property type="protein sequence ID" value="PHN98603.1"/>
    <property type="molecule type" value="Genomic_DNA"/>
</dbReference>
<reference evidence="3 4" key="1">
    <citation type="journal article" date="2016" name="Nat. Commun.">
        <title>Microbial interactions lead to rapid micro-scale successions on model marine particles.</title>
        <authorList>
            <person name="Datta M.S."/>
            <person name="Sliwerska E."/>
            <person name="Gore J."/>
            <person name="Polz M.F."/>
            <person name="Cordero O.X."/>
        </authorList>
    </citation>
    <scope>NUCLEOTIDE SEQUENCE [LARGE SCALE GENOMIC DNA]</scope>
    <source>
        <strain evidence="3 4">4G03</strain>
    </source>
</reference>
<dbReference type="AlphaFoldDB" id="A0A2G1BX36"/>
<evidence type="ECO:0000313" key="5">
    <source>
        <dbReference type="Proteomes" id="UP001242342"/>
    </source>
</evidence>
<evidence type="ECO:0000313" key="4">
    <source>
        <dbReference type="Proteomes" id="UP000222163"/>
    </source>
</evidence>
<evidence type="ECO:0000313" key="3">
    <source>
        <dbReference type="EMBL" id="PHN98603.1"/>
    </source>
</evidence>
<reference evidence="3" key="2">
    <citation type="submission" date="2017-10" db="EMBL/GenBank/DDBJ databases">
        <authorList>
            <person name="Enke T.N."/>
            <person name="Cordero O.X."/>
        </authorList>
    </citation>
    <scope>NUCLEOTIDE SEQUENCE</scope>
    <source>
        <strain evidence="3">4G03</strain>
    </source>
</reference>
<dbReference type="Proteomes" id="UP000222163">
    <property type="component" value="Unassembled WGS sequence"/>
</dbReference>
<dbReference type="RefSeq" id="WP_099214422.1">
    <property type="nucleotide sequence ID" value="NZ_JAUYVU010000002.1"/>
</dbReference>
<gene>
    <name evidence="3" type="ORF">CSC81_03685</name>
    <name evidence="2" type="ORF">Q8W23_04080</name>
</gene>
<name>A0A2G1BX36_9FLAO</name>
<evidence type="ECO:0000256" key="1">
    <source>
        <dbReference type="SAM" id="SignalP"/>
    </source>
</evidence>
<protein>
    <recommendedName>
        <fullName evidence="6">Outer membrane protein beta-barrel domain-containing protein</fullName>
    </recommendedName>
</protein>
<accession>A0A2G1BX36</accession>
<evidence type="ECO:0008006" key="6">
    <source>
        <dbReference type="Google" id="ProtNLM"/>
    </source>
</evidence>
<dbReference type="EMBL" id="JAUYVU010000002">
    <property type="protein sequence ID" value="MDP2540646.1"/>
    <property type="molecule type" value="Genomic_DNA"/>
</dbReference>
<keyword evidence="1" id="KW-0732">Signal</keyword>
<organism evidence="3 4">
    <name type="scientific">Tenacibaculum discolor</name>
    <dbReference type="NCBI Taxonomy" id="361581"/>
    <lineage>
        <taxon>Bacteria</taxon>
        <taxon>Pseudomonadati</taxon>
        <taxon>Bacteroidota</taxon>
        <taxon>Flavobacteriia</taxon>
        <taxon>Flavobacteriales</taxon>
        <taxon>Flavobacteriaceae</taxon>
        <taxon>Tenacibaculum</taxon>
    </lineage>
</organism>
<evidence type="ECO:0000313" key="2">
    <source>
        <dbReference type="EMBL" id="MDP2540646.1"/>
    </source>
</evidence>
<sequence length="507" mass="55013">MLNIIFKRALIVSLLMSVHFFYAQTSIVPEKKTQFGFGQIDFLSIKMPDGEQNMDYTGLHYNLKLNDWSYAGVGLYGAVGGIRGGFFTLGVNAGIQQKITDKLFIDAGLHFGGGGGASAPDGGGAFILPHLNLGYDFKHFSATAGYSYVDFFDGGTINSSQFNVAVQIPLSFETARFKDRETTFSVEDLKNTSWNSLNNRISLLVHLNNAKVTKGSYKGNTIRLAGFELNSYLTDDFFFFVKADGAYHGIKAGYMDVFLGGGYHLSMNKNRTNILAKFGVGAGGGGGVDTKGGFLIYPDLSLEQKLFDNVYASINKGYLMSPDSHFVSSTFGLGLKYYMDRDGILPDEREFSEGKFKGFDAVIKQDLYLDAARDGDFDQDMHQISLQLNFFLNKYLYAAGQTSFANFGNAGAYAEGIVGLGVQTNEFFNGKTSLFAQVLGGAAGGGGISTGQGLIVKPSIGVNQKLTNNLNLRLGAGYVKARGGNLSSTQINLGISYRFSFLSVKKF</sequence>
<feature type="signal peptide" evidence="1">
    <location>
        <begin position="1"/>
        <end position="23"/>
    </location>
</feature>
<keyword evidence="5" id="KW-1185">Reference proteome</keyword>
<dbReference type="Proteomes" id="UP001242342">
    <property type="component" value="Unassembled WGS sequence"/>
</dbReference>
<feature type="chain" id="PRO_5013908001" description="Outer membrane protein beta-barrel domain-containing protein" evidence="1">
    <location>
        <begin position="24"/>
        <end position="507"/>
    </location>
</feature>